<evidence type="ECO:0000313" key="2">
    <source>
        <dbReference type="Proteomes" id="UP000051681"/>
    </source>
</evidence>
<evidence type="ECO:0000313" key="1">
    <source>
        <dbReference type="EMBL" id="CUH83415.1"/>
    </source>
</evidence>
<sequence>MARPVDGPKGHRRFWRGVICILPDGCKNRTLEPLVRVQKGYIRDISFGMYQAGKRGIRACVRAYVGLLSVLWLR</sequence>
<dbReference type="AlphaFoldDB" id="A0A0P1GMH5"/>
<keyword evidence="2" id="KW-1185">Reference proteome</keyword>
<dbReference type="Proteomes" id="UP000051681">
    <property type="component" value="Unassembled WGS sequence"/>
</dbReference>
<reference evidence="1 2" key="1">
    <citation type="submission" date="2015-09" db="EMBL/GenBank/DDBJ databases">
        <authorList>
            <consortium name="Swine Surveillance"/>
        </authorList>
    </citation>
    <scope>NUCLEOTIDE SEQUENCE [LARGE SCALE GENOMIC DNA]</scope>
    <source>
        <strain evidence="1 2">CECT 8383</strain>
    </source>
</reference>
<protein>
    <submittedName>
        <fullName evidence="1">Uncharacterized protein</fullName>
    </submittedName>
</protein>
<accession>A0A0P1GMH5</accession>
<organism evidence="1 2">
    <name type="scientific">Thalassovita mediterranea</name>
    <dbReference type="NCBI Taxonomy" id="340021"/>
    <lineage>
        <taxon>Bacteria</taxon>
        <taxon>Pseudomonadati</taxon>
        <taxon>Pseudomonadota</taxon>
        <taxon>Alphaproteobacteria</taxon>
        <taxon>Rhodobacterales</taxon>
        <taxon>Roseobacteraceae</taxon>
        <taxon>Thalassovita</taxon>
    </lineage>
</organism>
<dbReference type="EMBL" id="CYSF01000005">
    <property type="protein sequence ID" value="CUH83415.1"/>
    <property type="molecule type" value="Genomic_DNA"/>
</dbReference>
<name>A0A0P1GMH5_9RHOB</name>
<gene>
    <name evidence="1" type="ORF">TM5383_00603</name>
</gene>
<proteinExistence type="predicted"/>